<evidence type="ECO:0000313" key="2">
    <source>
        <dbReference type="Proteomes" id="UP000054279"/>
    </source>
</evidence>
<reference evidence="1 2" key="1">
    <citation type="submission" date="2014-06" db="EMBL/GenBank/DDBJ databases">
        <title>Evolutionary Origins and Diversification of the Mycorrhizal Mutualists.</title>
        <authorList>
            <consortium name="DOE Joint Genome Institute"/>
            <consortium name="Mycorrhizal Genomics Consortium"/>
            <person name="Kohler A."/>
            <person name="Kuo A."/>
            <person name="Nagy L.G."/>
            <person name="Floudas D."/>
            <person name="Copeland A."/>
            <person name="Barry K.W."/>
            <person name="Cichocki N."/>
            <person name="Veneault-Fourrey C."/>
            <person name="LaButti K."/>
            <person name="Lindquist E.A."/>
            <person name="Lipzen A."/>
            <person name="Lundell T."/>
            <person name="Morin E."/>
            <person name="Murat C."/>
            <person name="Riley R."/>
            <person name="Ohm R."/>
            <person name="Sun H."/>
            <person name="Tunlid A."/>
            <person name="Henrissat B."/>
            <person name="Grigoriev I.V."/>
            <person name="Hibbett D.S."/>
            <person name="Martin F."/>
        </authorList>
    </citation>
    <scope>NUCLEOTIDE SEQUENCE [LARGE SCALE GENOMIC DNA]</scope>
    <source>
        <strain evidence="1 2">SS14</strain>
    </source>
</reference>
<dbReference type="AlphaFoldDB" id="A0A0C9VC37"/>
<protein>
    <submittedName>
        <fullName evidence="1">Unplaced genomic scaffold SPHSTscaffold_120, whole genome shotgun sequence</fullName>
    </submittedName>
</protein>
<dbReference type="OrthoDB" id="2532955at2759"/>
<proteinExistence type="predicted"/>
<evidence type="ECO:0000313" key="1">
    <source>
        <dbReference type="EMBL" id="KIJ34871.1"/>
    </source>
</evidence>
<dbReference type="HOGENOM" id="CLU_2575370_0_0_1"/>
<gene>
    <name evidence="1" type="ORF">M422DRAFT_263054</name>
</gene>
<keyword evidence="2" id="KW-1185">Reference proteome</keyword>
<sequence length="81" mass="9064">MAPLTHVKKSSFKEKRGDVTIYSGELNKVWIIIAISQGGYALGLLIEAYQKAQADTPHPEVMHVTSHFLRTTAILPFEVRI</sequence>
<accession>A0A0C9VC37</accession>
<dbReference type="Proteomes" id="UP000054279">
    <property type="component" value="Unassembled WGS sequence"/>
</dbReference>
<name>A0A0C9VC37_SPHS4</name>
<dbReference type="EMBL" id="KN837195">
    <property type="protein sequence ID" value="KIJ34871.1"/>
    <property type="molecule type" value="Genomic_DNA"/>
</dbReference>
<dbReference type="Gene3D" id="2.40.160.210">
    <property type="entry name" value="Acyl-CoA thioesterase, double hotdog domain"/>
    <property type="match status" value="1"/>
</dbReference>
<organism evidence="1 2">
    <name type="scientific">Sphaerobolus stellatus (strain SS14)</name>
    <dbReference type="NCBI Taxonomy" id="990650"/>
    <lineage>
        <taxon>Eukaryota</taxon>
        <taxon>Fungi</taxon>
        <taxon>Dikarya</taxon>
        <taxon>Basidiomycota</taxon>
        <taxon>Agaricomycotina</taxon>
        <taxon>Agaricomycetes</taxon>
        <taxon>Phallomycetidae</taxon>
        <taxon>Geastrales</taxon>
        <taxon>Sphaerobolaceae</taxon>
        <taxon>Sphaerobolus</taxon>
    </lineage>
</organism>
<dbReference type="InterPro" id="IPR042171">
    <property type="entry name" value="Acyl-CoA_hotdog"/>
</dbReference>